<proteinExistence type="predicted"/>
<reference evidence="1" key="1">
    <citation type="journal article" date="2013" name="Nat. Commun.">
        <title>Whole-genome sequencing of Oryza brachyantha reveals mechanisms underlying Oryza genome evolution.</title>
        <authorList>
            <person name="Chen J."/>
            <person name="Huang Q."/>
            <person name="Gao D."/>
            <person name="Wang J."/>
            <person name="Lang Y."/>
            <person name="Liu T."/>
            <person name="Li B."/>
            <person name="Bai Z."/>
            <person name="Luis Goicoechea J."/>
            <person name="Liang C."/>
            <person name="Chen C."/>
            <person name="Zhang W."/>
            <person name="Sun S."/>
            <person name="Liao Y."/>
            <person name="Zhang X."/>
            <person name="Yang L."/>
            <person name="Song C."/>
            <person name="Wang M."/>
            <person name="Shi J."/>
            <person name="Liu G."/>
            <person name="Liu J."/>
            <person name="Zhou H."/>
            <person name="Zhou W."/>
            <person name="Yu Q."/>
            <person name="An N."/>
            <person name="Chen Y."/>
            <person name="Cai Q."/>
            <person name="Wang B."/>
            <person name="Liu B."/>
            <person name="Min J."/>
            <person name="Huang Y."/>
            <person name="Wu H."/>
            <person name="Li Z."/>
            <person name="Zhang Y."/>
            <person name="Yin Y."/>
            <person name="Song W."/>
            <person name="Jiang J."/>
            <person name="Jackson S.A."/>
            <person name="Wing R.A."/>
            <person name="Wang J."/>
            <person name="Chen M."/>
        </authorList>
    </citation>
    <scope>NUCLEOTIDE SEQUENCE [LARGE SCALE GENOMIC DNA]</scope>
    <source>
        <strain evidence="1">cv. IRGC 101232</strain>
    </source>
</reference>
<protein>
    <submittedName>
        <fullName evidence="1">Uncharacterized protein</fullName>
    </submittedName>
</protein>
<evidence type="ECO:0000313" key="1">
    <source>
        <dbReference type="EnsemblPlants" id="OB11G23740.1"/>
    </source>
</evidence>
<accession>J3N988</accession>
<keyword evidence="2" id="KW-1185">Reference proteome</keyword>
<dbReference type="HOGENOM" id="CLU_2797999_0_0_1"/>
<dbReference type="Proteomes" id="UP000006038">
    <property type="component" value="Chromosome 11"/>
</dbReference>
<name>J3N988_ORYBR</name>
<dbReference type="EnsemblPlants" id="OB11G23740.1">
    <property type="protein sequence ID" value="OB11G23740.1"/>
    <property type="gene ID" value="OB11G23740"/>
</dbReference>
<dbReference type="AlphaFoldDB" id="J3N988"/>
<dbReference type="Gramene" id="OB11G23740.1">
    <property type="protein sequence ID" value="OB11G23740.1"/>
    <property type="gene ID" value="OB11G23740"/>
</dbReference>
<sequence>MMWQKAKLCHVYLDGYTYHLPKPNFRYDVMEIFLYNMIFFIGDKSSSVVGIVRQTKKKDLHEAKRSLI</sequence>
<evidence type="ECO:0000313" key="2">
    <source>
        <dbReference type="Proteomes" id="UP000006038"/>
    </source>
</evidence>
<reference evidence="1" key="2">
    <citation type="submission" date="2013-04" db="UniProtKB">
        <authorList>
            <consortium name="EnsemblPlants"/>
        </authorList>
    </citation>
    <scope>IDENTIFICATION</scope>
</reference>
<organism evidence="1">
    <name type="scientific">Oryza brachyantha</name>
    <name type="common">malo sina</name>
    <dbReference type="NCBI Taxonomy" id="4533"/>
    <lineage>
        <taxon>Eukaryota</taxon>
        <taxon>Viridiplantae</taxon>
        <taxon>Streptophyta</taxon>
        <taxon>Embryophyta</taxon>
        <taxon>Tracheophyta</taxon>
        <taxon>Spermatophyta</taxon>
        <taxon>Magnoliopsida</taxon>
        <taxon>Liliopsida</taxon>
        <taxon>Poales</taxon>
        <taxon>Poaceae</taxon>
        <taxon>BOP clade</taxon>
        <taxon>Oryzoideae</taxon>
        <taxon>Oryzeae</taxon>
        <taxon>Oryzinae</taxon>
        <taxon>Oryza</taxon>
    </lineage>
</organism>